<keyword evidence="3" id="KW-1185">Reference proteome</keyword>
<dbReference type="GO" id="GO:0016491">
    <property type="term" value="F:oxidoreductase activity"/>
    <property type="evidence" value="ECO:0007669"/>
    <property type="project" value="InterPro"/>
</dbReference>
<dbReference type="Proteomes" id="UP000664122">
    <property type="component" value="Unassembled WGS sequence"/>
</dbReference>
<evidence type="ECO:0000313" key="2">
    <source>
        <dbReference type="EMBL" id="MBO0663642.1"/>
    </source>
</evidence>
<reference evidence="2" key="1">
    <citation type="submission" date="2021-03" db="EMBL/GenBank/DDBJ databases">
        <title>Whole genome sequence of Jiella sp. CQZ9-1.</title>
        <authorList>
            <person name="Tuo L."/>
        </authorList>
    </citation>
    <scope>NUCLEOTIDE SEQUENCE</scope>
    <source>
        <strain evidence="2">CQZ9-1</strain>
    </source>
</reference>
<dbReference type="Gene3D" id="3.50.50.60">
    <property type="entry name" value="FAD/NAD(P)-binding domain"/>
    <property type="match status" value="1"/>
</dbReference>
<sequence>MRPIAILGAGIAGLTAAAELKRLGLPVAVFEAGKAVGGLMASFKDPAGFSYDFGAHFVNNRLAATLGAANICRTVRHYGEAVYLGGVSRGYPFGLMRSPRFVQGAIASRFRKHEIVTAEDWFRHHYGDALAEAVAIPIAEAWSGVPASELSPAVGEKMSNGALKTLYLKAAARVTGRAVCIGYSHELRENAGIYHVYPEGGVARLLEPTLENVRDVIHLESPVEAILVEDEKVAGVRVNGKVIEVSAVISTAPVHVLPKLLDGSSRLDHLARFRYRPMVFVNIHFEGRHHLPDTMLWVPGGKYPFFRLTETPISMPWLAPEGKTLITFDIGCAAGDASWTMPDDKLAEICLDGLCDIYPHLRGKYLGIGGIMRTPVAYPVYRLDYEAERQAFARSTGIAGLYSIGRNGEFAHILMEDVYCRTLRRMQDVRHYVRQDVDIAGLERLSNLMATADSVKPGSIAAA</sequence>
<organism evidence="2 3">
    <name type="scientific">Jiella flava</name>
    <dbReference type="NCBI Taxonomy" id="2816857"/>
    <lineage>
        <taxon>Bacteria</taxon>
        <taxon>Pseudomonadati</taxon>
        <taxon>Pseudomonadota</taxon>
        <taxon>Alphaproteobacteria</taxon>
        <taxon>Hyphomicrobiales</taxon>
        <taxon>Aurantimonadaceae</taxon>
        <taxon>Jiella</taxon>
    </lineage>
</organism>
<dbReference type="PRINTS" id="PR00419">
    <property type="entry name" value="ADXRDTASE"/>
</dbReference>
<dbReference type="Pfam" id="PF01593">
    <property type="entry name" value="Amino_oxidase"/>
    <property type="match status" value="1"/>
</dbReference>
<evidence type="ECO:0000313" key="3">
    <source>
        <dbReference type="Proteomes" id="UP000664122"/>
    </source>
</evidence>
<evidence type="ECO:0000259" key="1">
    <source>
        <dbReference type="Pfam" id="PF01593"/>
    </source>
</evidence>
<dbReference type="GO" id="GO:0005829">
    <property type="term" value="C:cytosol"/>
    <property type="evidence" value="ECO:0007669"/>
    <property type="project" value="TreeGrafter"/>
</dbReference>
<dbReference type="PANTHER" id="PTHR21197">
    <property type="entry name" value="UDP-GALACTOPYRANOSE MUTASE"/>
    <property type="match status" value="1"/>
</dbReference>
<comment type="caution">
    <text evidence="2">The sequence shown here is derived from an EMBL/GenBank/DDBJ whole genome shotgun (WGS) entry which is preliminary data.</text>
</comment>
<dbReference type="InterPro" id="IPR036188">
    <property type="entry name" value="FAD/NAD-bd_sf"/>
</dbReference>
<dbReference type="EMBL" id="JAFMPP010000012">
    <property type="protein sequence ID" value="MBO0663642.1"/>
    <property type="molecule type" value="Genomic_DNA"/>
</dbReference>
<dbReference type="AlphaFoldDB" id="A0A939FY64"/>
<accession>A0A939FY64</accession>
<dbReference type="SUPFAM" id="SSF51905">
    <property type="entry name" value="FAD/NAD(P)-binding domain"/>
    <property type="match status" value="1"/>
</dbReference>
<protein>
    <submittedName>
        <fullName evidence="2">FAD-dependent oxidoreductase</fullName>
    </submittedName>
</protein>
<feature type="domain" description="Amine oxidase" evidence="1">
    <location>
        <begin position="11"/>
        <end position="359"/>
    </location>
</feature>
<dbReference type="RefSeq" id="WP_207258495.1">
    <property type="nucleotide sequence ID" value="NZ_JAFMPP010000012.1"/>
</dbReference>
<dbReference type="GO" id="GO:0008767">
    <property type="term" value="F:UDP-galactopyranose mutase activity"/>
    <property type="evidence" value="ECO:0007669"/>
    <property type="project" value="TreeGrafter"/>
</dbReference>
<gene>
    <name evidence="2" type="ORF">J1C48_13720</name>
</gene>
<name>A0A939FY64_9HYPH</name>
<proteinExistence type="predicted"/>
<dbReference type="PANTHER" id="PTHR21197:SF0">
    <property type="entry name" value="UDP-GALACTOPYRANOSE MUTASE"/>
    <property type="match status" value="1"/>
</dbReference>
<dbReference type="InterPro" id="IPR002937">
    <property type="entry name" value="Amino_oxidase"/>
</dbReference>
<dbReference type="GO" id="GO:0050660">
    <property type="term" value="F:flavin adenine dinucleotide binding"/>
    <property type="evidence" value="ECO:0007669"/>
    <property type="project" value="TreeGrafter"/>
</dbReference>